<dbReference type="PATRIC" id="fig|389348.3.peg.2568"/>
<proteinExistence type="predicted"/>
<reference evidence="2" key="1">
    <citation type="submission" date="2015-09" db="EMBL/GenBank/DDBJ databases">
        <authorList>
            <person name="Bertelli C."/>
        </authorList>
    </citation>
    <scope>NUCLEOTIDE SEQUENCE [LARGE SCALE GENOMIC DNA]</scope>
    <source>
        <strain evidence="2">KNic</strain>
    </source>
</reference>
<gene>
    <name evidence="1" type="ORF">PNK_2287</name>
</gene>
<dbReference type="InParanoid" id="A0A0U5JFJ1"/>
<accession>A0A0U5JFJ1</accession>
<evidence type="ECO:0000313" key="1">
    <source>
        <dbReference type="EMBL" id="CUI17885.1"/>
    </source>
</evidence>
<organism evidence="1 2">
    <name type="scientific">Candidatus Protochlamydia naegleriophila</name>
    <dbReference type="NCBI Taxonomy" id="389348"/>
    <lineage>
        <taxon>Bacteria</taxon>
        <taxon>Pseudomonadati</taxon>
        <taxon>Chlamydiota</taxon>
        <taxon>Chlamydiia</taxon>
        <taxon>Parachlamydiales</taxon>
        <taxon>Parachlamydiaceae</taxon>
        <taxon>Candidatus Protochlamydia</taxon>
    </lineage>
</organism>
<keyword evidence="2" id="KW-1185">Reference proteome</keyword>
<dbReference type="EMBL" id="LN879502">
    <property type="protein sequence ID" value="CUI17885.1"/>
    <property type="molecule type" value="Genomic_DNA"/>
</dbReference>
<evidence type="ECO:0000313" key="2">
    <source>
        <dbReference type="Proteomes" id="UP000069902"/>
    </source>
</evidence>
<sequence>MYAVISLACIVFVEGICHFCLQNCNCQLIDSFKSLFYKYSIFLLKSELFVDRRMQLALRV</sequence>
<dbReference type="AlphaFoldDB" id="A0A0U5JFJ1"/>
<dbReference type="KEGG" id="pnl:PNK_2287"/>
<dbReference type="Proteomes" id="UP000069902">
    <property type="component" value="Chromosome cPNK"/>
</dbReference>
<protein>
    <submittedName>
        <fullName evidence="1">Uncharacterized protein</fullName>
    </submittedName>
</protein>
<name>A0A0U5JFJ1_9BACT</name>